<dbReference type="Proteomes" id="UP000054477">
    <property type="component" value="Unassembled WGS sequence"/>
</dbReference>
<evidence type="ECO:0000313" key="2">
    <source>
        <dbReference type="EMBL" id="KIK08508.1"/>
    </source>
</evidence>
<dbReference type="HOGENOM" id="CLU_797095_0_0_1"/>
<feature type="compositionally biased region" description="Polar residues" evidence="1">
    <location>
        <begin position="1"/>
        <end position="16"/>
    </location>
</feature>
<proteinExistence type="predicted"/>
<gene>
    <name evidence="2" type="ORF">K443DRAFT_128408</name>
</gene>
<feature type="region of interest" description="Disordered" evidence="1">
    <location>
        <begin position="78"/>
        <end position="97"/>
    </location>
</feature>
<name>A0A0C9YKF3_9AGAR</name>
<organism evidence="2 3">
    <name type="scientific">Laccaria amethystina LaAM-08-1</name>
    <dbReference type="NCBI Taxonomy" id="1095629"/>
    <lineage>
        <taxon>Eukaryota</taxon>
        <taxon>Fungi</taxon>
        <taxon>Dikarya</taxon>
        <taxon>Basidiomycota</taxon>
        <taxon>Agaricomycotina</taxon>
        <taxon>Agaricomycetes</taxon>
        <taxon>Agaricomycetidae</taxon>
        <taxon>Agaricales</taxon>
        <taxon>Agaricineae</taxon>
        <taxon>Hydnangiaceae</taxon>
        <taxon>Laccaria</taxon>
    </lineage>
</organism>
<dbReference type="EMBL" id="KN838542">
    <property type="protein sequence ID" value="KIK08508.1"/>
    <property type="molecule type" value="Genomic_DNA"/>
</dbReference>
<reference evidence="3" key="2">
    <citation type="submission" date="2015-01" db="EMBL/GenBank/DDBJ databases">
        <title>Evolutionary Origins and Diversification of the Mycorrhizal Mutualists.</title>
        <authorList>
            <consortium name="DOE Joint Genome Institute"/>
            <consortium name="Mycorrhizal Genomics Consortium"/>
            <person name="Kohler A."/>
            <person name="Kuo A."/>
            <person name="Nagy L.G."/>
            <person name="Floudas D."/>
            <person name="Copeland A."/>
            <person name="Barry K.W."/>
            <person name="Cichocki N."/>
            <person name="Veneault-Fourrey C."/>
            <person name="LaButti K."/>
            <person name="Lindquist E.A."/>
            <person name="Lipzen A."/>
            <person name="Lundell T."/>
            <person name="Morin E."/>
            <person name="Murat C."/>
            <person name="Riley R."/>
            <person name="Ohm R."/>
            <person name="Sun H."/>
            <person name="Tunlid A."/>
            <person name="Henrissat B."/>
            <person name="Grigoriev I.V."/>
            <person name="Hibbett D.S."/>
            <person name="Martin F."/>
        </authorList>
    </citation>
    <scope>NUCLEOTIDE SEQUENCE [LARGE SCALE GENOMIC DNA]</scope>
    <source>
        <strain evidence="3">LaAM-08-1</strain>
    </source>
</reference>
<keyword evidence="3" id="KW-1185">Reference proteome</keyword>
<protein>
    <submittedName>
        <fullName evidence="2">Uncharacterized protein</fullName>
    </submittedName>
</protein>
<evidence type="ECO:0000256" key="1">
    <source>
        <dbReference type="SAM" id="MobiDB-lite"/>
    </source>
</evidence>
<accession>A0A0C9YKF3</accession>
<dbReference type="AlphaFoldDB" id="A0A0C9YKF3"/>
<feature type="region of interest" description="Disordered" evidence="1">
    <location>
        <begin position="1"/>
        <end position="24"/>
    </location>
</feature>
<sequence length="348" mass="39189">MSQYKISPLQSSNPLKESSEEDSNEITLLEIDEEYLHEASNTFGMPKVHPSWEVVTRINLQHLFKKISSNTACFPIKHPLPPHPSPTSTTEGNPFKETDIMDKCRDRKRKQKDCFDKTCIKQDEARYSKAAKFAIVTSPVHHLPSLSSTSFNSSFSSPNHATMSFSAPKVLQKRIGAEDWNQGQHASTSSVDCNIPSVVNAGRKPTPPVTQSPSWHLAGIPIQGPLPEPQPHAHVKVAMPAIVEQLQSSKIQPLERTEVISWVNNLNRIIFLQDRGDFGHQDFEKLKILIQKIKANKAHPYLTAAVLAKTKLAVVLRKFQHKKYGCVLKNDARDINSFWRERLLGKSH</sequence>
<reference evidence="2 3" key="1">
    <citation type="submission" date="2014-04" db="EMBL/GenBank/DDBJ databases">
        <authorList>
            <consortium name="DOE Joint Genome Institute"/>
            <person name="Kuo A."/>
            <person name="Kohler A."/>
            <person name="Nagy L.G."/>
            <person name="Floudas D."/>
            <person name="Copeland A."/>
            <person name="Barry K.W."/>
            <person name="Cichocki N."/>
            <person name="Veneault-Fourrey C."/>
            <person name="LaButti K."/>
            <person name="Lindquist E.A."/>
            <person name="Lipzen A."/>
            <person name="Lundell T."/>
            <person name="Morin E."/>
            <person name="Murat C."/>
            <person name="Sun H."/>
            <person name="Tunlid A."/>
            <person name="Henrissat B."/>
            <person name="Grigoriev I.V."/>
            <person name="Hibbett D.S."/>
            <person name="Martin F."/>
            <person name="Nordberg H.P."/>
            <person name="Cantor M.N."/>
            <person name="Hua S.X."/>
        </authorList>
    </citation>
    <scope>NUCLEOTIDE SEQUENCE [LARGE SCALE GENOMIC DNA]</scope>
    <source>
        <strain evidence="2 3">LaAM-08-1</strain>
    </source>
</reference>
<evidence type="ECO:0000313" key="3">
    <source>
        <dbReference type="Proteomes" id="UP000054477"/>
    </source>
</evidence>